<keyword evidence="1 3" id="KW-0663">Pyridoxal phosphate</keyword>
<proteinExistence type="inferred from homology"/>
<reference evidence="4 5" key="1">
    <citation type="submission" date="2024-04" db="EMBL/GenBank/DDBJ databases">
        <authorList>
            <person name="Abashina T."/>
            <person name="Shaikin A."/>
        </authorList>
    </citation>
    <scope>NUCLEOTIDE SEQUENCE [LARGE SCALE GENOMIC DNA]</scope>
    <source>
        <strain evidence="4 5">AAFK</strain>
    </source>
</reference>
<dbReference type="EMBL" id="JBBPCO010000013">
    <property type="protein sequence ID" value="MEK8090576.1"/>
    <property type="molecule type" value="Genomic_DNA"/>
</dbReference>
<dbReference type="RefSeq" id="WP_341371631.1">
    <property type="nucleotide sequence ID" value="NZ_JBBPCO010000013.1"/>
</dbReference>
<comment type="similarity">
    <text evidence="2 3">Belongs to the DegT/DnrJ/EryC1 family.</text>
</comment>
<name>A0ABU9DAM6_9PROT</name>
<dbReference type="GO" id="GO:0008483">
    <property type="term" value="F:transaminase activity"/>
    <property type="evidence" value="ECO:0007669"/>
    <property type="project" value="UniProtKB-KW"/>
</dbReference>
<dbReference type="InterPro" id="IPR000653">
    <property type="entry name" value="DegT/StrS_aminotransferase"/>
</dbReference>
<evidence type="ECO:0000313" key="4">
    <source>
        <dbReference type="EMBL" id="MEK8090576.1"/>
    </source>
</evidence>
<gene>
    <name evidence="4" type="ORF">WOB96_12505</name>
</gene>
<evidence type="ECO:0000256" key="2">
    <source>
        <dbReference type="ARBA" id="ARBA00037999"/>
    </source>
</evidence>
<dbReference type="Proteomes" id="UP001446205">
    <property type="component" value="Unassembled WGS sequence"/>
</dbReference>
<dbReference type="SUPFAM" id="SSF53383">
    <property type="entry name" value="PLP-dependent transferases"/>
    <property type="match status" value="1"/>
</dbReference>
<dbReference type="InterPro" id="IPR015424">
    <property type="entry name" value="PyrdxlP-dep_Trfase"/>
</dbReference>
<evidence type="ECO:0000256" key="1">
    <source>
        <dbReference type="ARBA" id="ARBA00022898"/>
    </source>
</evidence>
<dbReference type="PANTHER" id="PTHR30244:SF9">
    <property type="entry name" value="PROTEIN RV3402C"/>
    <property type="match status" value="1"/>
</dbReference>
<dbReference type="InterPro" id="IPR015421">
    <property type="entry name" value="PyrdxlP-dep_Trfase_major"/>
</dbReference>
<protein>
    <submittedName>
        <fullName evidence="4">DegT/DnrJ/EryC1/StrS family aminotransferase</fullName>
    </submittedName>
</protein>
<accession>A0ABU9DAM6</accession>
<comment type="caution">
    <text evidence="4">The sequence shown here is derived from an EMBL/GenBank/DDBJ whole genome shotgun (WGS) entry which is preliminary data.</text>
</comment>
<organism evidence="4 5">
    <name type="scientific">Thermithiobacillus plumbiphilus</name>
    <dbReference type="NCBI Taxonomy" id="1729899"/>
    <lineage>
        <taxon>Bacteria</taxon>
        <taxon>Pseudomonadati</taxon>
        <taxon>Pseudomonadota</taxon>
        <taxon>Acidithiobacillia</taxon>
        <taxon>Acidithiobacillales</taxon>
        <taxon>Thermithiobacillaceae</taxon>
        <taxon>Thermithiobacillus</taxon>
    </lineage>
</organism>
<sequence length="378" mass="40761">MIRFIKPDLPPPEAWLPYLQRAYDHAWFSNFGPVHESFADALTAKYGSGDRIAVPVASATTGLAAVLMALGIRGRVVIPSFTFVATGQAVLEAGCTPVFCEVDPVTWELSASALERLLDQTRVDAVMPVRAYGLARDLSTIETLCARHGVSMIVDSAAALGGRLPDATWIGTQGVAEIFSLHATKTFGIGEGGVIFCAPALAERIRRVINFGLEDGDIRYQGINGKLDEFKAAVGLAVLQRIDEVVVRRTRYIEYYRAGLAEEVRAGLLALPENTGFCAFQTLPVRLASRLSAAALVEGAASDGVELRRYYNPPLHRSTLFAPYASGVSLPHTEALSESMICLPVHSRMEAKTIERVLAALRKNLCPVLNSSKSACGN</sequence>
<keyword evidence="5" id="KW-1185">Reference proteome</keyword>
<dbReference type="PANTHER" id="PTHR30244">
    <property type="entry name" value="TRANSAMINASE"/>
    <property type="match status" value="1"/>
</dbReference>
<dbReference type="Gene3D" id="3.40.640.10">
    <property type="entry name" value="Type I PLP-dependent aspartate aminotransferase-like (Major domain)"/>
    <property type="match status" value="1"/>
</dbReference>
<evidence type="ECO:0000256" key="3">
    <source>
        <dbReference type="RuleBase" id="RU004508"/>
    </source>
</evidence>
<keyword evidence="4" id="KW-0808">Transferase</keyword>
<dbReference type="Pfam" id="PF01041">
    <property type="entry name" value="DegT_DnrJ_EryC1"/>
    <property type="match status" value="1"/>
</dbReference>
<keyword evidence="4" id="KW-0032">Aminotransferase</keyword>
<evidence type="ECO:0000313" key="5">
    <source>
        <dbReference type="Proteomes" id="UP001446205"/>
    </source>
</evidence>
<dbReference type="PIRSF" id="PIRSF000390">
    <property type="entry name" value="PLP_StrS"/>
    <property type="match status" value="1"/>
</dbReference>